<accession>A0A6A6U6K1</accession>
<dbReference type="GO" id="GO:0033550">
    <property type="term" value="F:MAP kinase tyrosine phosphatase activity"/>
    <property type="evidence" value="ECO:0007669"/>
    <property type="project" value="TreeGrafter"/>
</dbReference>
<evidence type="ECO:0000259" key="4">
    <source>
        <dbReference type="PROSITE" id="PS50054"/>
    </source>
</evidence>
<keyword evidence="3" id="KW-0904">Protein phosphatase</keyword>
<dbReference type="OrthoDB" id="10252009at2759"/>
<name>A0A6A6U6K1_9PEZI</name>
<comment type="similarity">
    <text evidence="1">Belongs to the protein-tyrosine phosphatase family. Non-receptor class dual specificity subfamily.</text>
</comment>
<dbReference type="InterPro" id="IPR016130">
    <property type="entry name" value="Tyr_Pase_AS"/>
</dbReference>
<keyword evidence="7" id="KW-1185">Reference proteome</keyword>
<protein>
    <submittedName>
        <fullName evidence="6">Phosphatases II</fullName>
    </submittedName>
</protein>
<dbReference type="InterPro" id="IPR000387">
    <property type="entry name" value="Tyr_Pase_dom"/>
</dbReference>
<reference evidence="6" key="1">
    <citation type="journal article" date="2020" name="Stud. Mycol.">
        <title>101 Dothideomycetes genomes: a test case for predicting lifestyles and emergence of pathogens.</title>
        <authorList>
            <person name="Haridas S."/>
            <person name="Albert R."/>
            <person name="Binder M."/>
            <person name="Bloem J."/>
            <person name="Labutti K."/>
            <person name="Salamov A."/>
            <person name="Andreopoulos B."/>
            <person name="Baker S."/>
            <person name="Barry K."/>
            <person name="Bills G."/>
            <person name="Bluhm B."/>
            <person name="Cannon C."/>
            <person name="Castanera R."/>
            <person name="Culley D."/>
            <person name="Daum C."/>
            <person name="Ezra D."/>
            <person name="Gonzalez J."/>
            <person name="Henrissat B."/>
            <person name="Kuo A."/>
            <person name="Liang C."/>
            <person name="Lipzen A."/>
            <person name="Lutzoni F."/>
            <person name="Magnuson J."/>
            <person name="Mondo S."/>
            <person name="Nolan M."/>
            <person name="Ohm R."/>
            <person name="Pangilinan J."/>
            <person name="Park H.-J."/>
            <person name="Ramirez L."/>
            <person name="Alfaro M."/>
            <person name="Sun H."/>
            <person name="Tritt A."/>
            <person name="Yoshinaga Y."/>
            <person name="Zwiers L.-H."/>
            <person name="Turgeon B."/>
            <person name="Goodwin S."/>
            <person name="Spatafora J."/>
            <person name="Crous P."/>
            <person name="Grigoriev I."/>
        </authorList>
    </citation>
    <scope>NUCLEOTIDE SEQUENCE</scope>
    <source>
        <strain evidence="6">CBS 115976</strain>
    </source>
</reference>
<proteinExistence type="inferred from homology"/>
<dbReference type="PANTHER" id="PTHR10159:SF519">
    <property type="entry name" value="DUAL SPECIFICITY PROTEIN PHOSPHATASE MPK3"/>
    <property type="match status" value="1"/>
</dbReference>
<dbReference type="Gene3D" id="3.90.190.10">
    <property type="entry name" value="Protein tyrosine phosphatase superfamily"/>
    <property type="match status" value="1"/>
</dbReference>
<dbReference type="GO" id="GO:0008330">
    <property type="term" value="F:protein tyrosine/threonine phosphatase activity"/>
    <property type="evidence" value="ECO:0007669"/>
    <property type="project" value="TreeGrafter"/>
</dbReference>
<dbReference type="Pfam" id="PF00782">
    <property type="entry name" value="DSPc"/>
    <property type="match status" value="1"/>
</dbReference>
<dbReference type="InterPro" id="IPR000340">
    <property type="entry name" value="Dual-sp_phosphatase_cat-dom"/>
</dbReference>
<feature type="domain" description="Tyrosine-protein phosphatase" evidence="4">
    <location>
        <begin position="1"/>
        <end position="141"/>
    </location>
</feature>
<sequence>MSQVTKSLYISAYPLATNLNLLKRLGITNVINMTYEFPNAFPDDFEYLHIPAKDTLSERLTSTFPEIAAFVSKATESGGKALIHCQEGVSRSATAVLACLIINQHMSLGAAFKLLKEAKGDVEPNNTFLKELRRLEFETLGSWTREKLTPLDLCEDVRPLDWRESLAIIQANAVRSEVPVDSNEKELEVIKQTFGEVMKEGKDAVAKLILEFIFAGVENFGGLNRSAGAALEECIIRGAEGSAKLSSLELRDMLHGLERSEDFRDLLIDVPSAKRWLDGFMDLLQRNHEKILAIED</sequence>
<feature type="domain" description="Tyrosine specific protein phosphatases" evidence="5">
    <location>
        <begin position="62"/>
        <end position="119"/>
    </location>
</feature>
<dbReference type="SUPFAM" id="SSF52799">
    <property type="entry name" value="(Phosphotyrosine protein) phosphatases II"/>
    <property type="match status" value="1"/>
</dbReference>
<dbReference type="CDD" id="cd14498">
    <property type="entry name" value="DSP"/>
    <property type="match status" value="1"/>
</dbReference>
<evidence type="ECO:0000313" key="6">
    <source>
        <dbReference type="EMBL" id="KAF2667560.1"/>
    </source>
</evidence>
<dbReference type="SMART" id="SM00195">
    <property type="entry name" value="DSPc"/>
    <property type="match status" value="1"/>
</dbReference>
<dbReference type="InterPro" id="IPR020422">
    <property type="entry name" value="TYR_PHOSPHATASE_DUAL_dom"/>
</dbReference>
<dbReference type="InterPro" id="IPR029021">
    <property type="entry name" value="Prot-tyrosine_phosphatase-like"/>
</dbReference>
<dbReference type="PRINTS" id="PR01908">
    <property type="entry name" value="ADSPHPHTASE"/>
</dbReference>
<gene>
    <name evidence="6" type="ORF">BT63DRAFT_426423</name>
</gene>
<dbReference type="GO" id="GO:0005737">
    <property type="term" value="C:cytoplasm"/>
    <property type="evidence" value="ECO:0007669"/>
    <property type="project" value="TreeGrafter"/>
</dbReference>
<organism evidence="6 7">
    <name type="scientific">Microthyrium microscopicum</name>
    <dbReference type="NCBI Taxonomy" id="703497"/>
    <lineage>
        <taxon>Eukaryota</taxon>
        <taxon>Fungi</taxon>
        <taxon>Dikarya</taxon>
        <taxon>Ascomycota</taxon>
        <taxon>Pezizomycotina</taxon>
        <taxon>Dothideomycetes</taxon>
        <taxon>Dothideomycetes incertae sedis</taxon>
        <taxon>Microthyriales</taxon>
        <taxon>Microthyriaceae</taxon>
        <taxon>Microthyrium</taxon>
    </lineage>
</organism>
<dbReference type="EMBL" id="MU004237">
    <property type="protein sequence ID" value="KAF2667560.1"/>
    <property type="molecule type" value="Genomic_DNA"/>
</dbReference>
<dbReference type="GO" id="GO:0043409">
    <property type="term" value="P:negative regulation of MAPK cascade"/>
    <property type="evidence" value="ECO:0007669"/>
    <property type="project" value="TreeGrafter"/>
</dbReference>
<dbReference type="AlphaFoldDB" id="A0A6A6U6K1"/>
<dbReference type="PROSITE" id="PS50054">
    <property type="entry name" value="TYR_PHOSPHATASE_DUAL"/>
    <property type="match status" value="1"/>
</dbReference>
<dbReference type="PROSITE" id="PS00383">
    <property type="entry name" value="TYR_PHOSPHATASE_1"/>
    <property type="match status" value="1"/>
</dbReference>
<dbReference type="PROSITE" id="PS50056">
    <property type="entry name" value="TYR_PHOSPHATASE_2"/>
    <property type="match status" value="1"/>
</dbReference>
<dbReference type="GO" id="GO:0017017">
    <property type="term" value="F:MAP kinase tyrosine/serine/threonine phosphatase activity"/>
    <property type="evidence" value="ECO:0007669"/>
    <property type="project" value="InterPro"/>
</dbReference>
<evidence type="ECO:0000313" key="7">
    <source>
        <dbReference type="Proteomes" id="UP000799302"/>
    </source>
</evidence>
<evidence type="ECO:0000256" key="1">
    <source>
        <dbReference type="ARBA" id="ARBA00008601"/>
    </source>
</evidence>
<evidence type="ECO:0000256" key="2">
    <source>
        <dbReference type="ARBA" id="ARBA00022801"/>
    </source>
</evidence>
<dbReference type="InterPro" id="IPR020420">
    <property type="entry name" value="Atypical_DUSP_subfamB"/>
</dbReference>
<evidence type="ECO:0000259" key="5">
    <source>
        <dbReference type="PROSITE" id="PS50056"/>
    </source>
</evidence>
<evidence type="ECO:0000256" key="3">
    <source>
        <dbReference type="ARBA" id="ARBA00022912"/>
    </source>
</evidence>
<dbReference type="PRINTS" id="PR01910">
    <property type="entry name" value="ADSPHPHTASEB"/>
</dbReference>
<dbReference type="PANTHER" id="PTHR10159">
    <property type="entry name" value="DUAL SPECIFICITY PROTEIN PHOSPHATASE"/>
    <property type="match status" value="1"/>
</dbReference>
<keyword evidence="2" id="KW-0378">Hydrolase</keyword>
<dbReference type="Proteomes" id="UP000799302">
    <property type="component" value="Unassembled WGS sequence"/>
</dbReference>